<dbReference type="Proteomes" id="UP001595807">
    <property type="component" value="Unassembled WGS sequence"/>
</dbReference>
<gene>
    <name evidence="6" type="primary">xerD</name>
    <name evidence="6" type="ORF">ACFORF_09320</name>
</gene>
<dbReference type="EMBL" id="JBHRZV010000051">
    <property type="protein sequence ID" value="MFC3928756.1"/>
    <property type="molecule type" value="Genomic_DNA"/>
</dbReference>
<dbReference type="RefSeq" id="WP_380427607.1">
    <property type="nucleotide sequence ID" value="NZ_JBHRZV010000051.1"/>
</dbReference>
<dbReference type="PROSITE" id="PS51898">
    <property type="entry name" value="TYR_RECOMBINASE"/>
    <property type="match status" value="1"/>
</dbReference>
<reference evidence="7" key="1">
    <citation type="journal article" date="2019" name="Int. J. Syst. Evol. Microbiol.">
        <title>The Global Catalogue of Microorganisms (GCM) 10K type strain sequencing project: providing services to taxonomists for standard genome sequencing and annotation.</title>
        <authorList>
            <consortium name="The Broad Institute Genomics Platform"/>
            <consortium name="The Broad Institute Genome Sequencing Center for Infectious Disease"/>
            <person name="Wu L."/>
            <person name="Ma J."/>
        </authorList>
    </citation>
    <scope>NUCLEOTIDE SEQUENCE [LARGE SCALE GENOMIC DNA]</scope>
    <source>
        <strain evidence="7">CCUG 67170</strain>
    </source>
</reference>
<dbReference type="Pfam" id="PF00589">
    <property type="entry name" value="Phage_integrase"/>
    <property type="match status" value="1"/>
</dbReference>
<evidence type="ECO:0000256" key="3">
    <source>
        <dbReference type="PROSITE-ProRule" id="PRU01248"/>
    </source>
</evidence>
<dbReference type="Gene3D" id="1.10.443.10">
    <property type="entry name" value="Intergrase catalytic core"/>
    <property type="match status" value="1"/>
</dbReference>
<accession>A0ABV8CX71</accession>
<dbReference type="InterPro" id="IPR013762">
    <property type="entry name" value="Integrase-like_cat_sf"/>
</dbReference>
<feature type="domain" description="Tyr recombinase" evidence="4">
    <location>
        <begin position="89"/>
        <end position="249"/>
    </location>
</feature>
<evidence type="ECO:0000256" key="2">
    <source>
        <dbReference type="ARBA" id="ARBA00023172"/>
    </source>
</evidence>
<organism evidence="6 7">
    <name type="scientific">Streptococcus caprae</name>
    <dbReference type="NCBI Taxonomy" id="1640501"/>
    <lineage>
        <taxon>Bacteria</taxon>
        <taxon>Bacillati</taxon>
        <taxon>Bacillota</taxon>
        <taxon>Bacilli</taxon>
        <taxon>Lactobacillales</taxon>
        <taxon>Streptococcaceae</taxon>
        <taxon>Streptococcus</taxon>
    </lineage>
</organism>
<proteinExistence type="predicted"/>
<keyword evidence="1 3" id="KW-0238">DNA-binding</keyword>
<keyword evidence="7" id="KW-1185">Reference proteome</keyword>
<dbReference type="SUPFAM" id="SSF56349">
    <property type="entry name" value="DNA breaking-rejoining enzymes"/>
    <property type="match status" value="1"/>
</dbReference>
<dbReference type="InterPro" id="IPR010998">
    <property type="entry name" value="Integrase_recombinase_N"/>
</dbReference>
<name>A0ABV8CX71_9STRE</name>
<comment type="caution">
    <text evidence="6">The sequence shown here is derived from an EMBL/GenBank/DDBJ whole genome shotgun (WGS) entry which is preliminary data.</text>
</comment>
<dbReference type="InterPro" id="IPR044068">
    <property type="entry name" value="CB"/>
</dbReference>
<evidence type="ECO:0000256" key="1">
    <source>
        <dbReference type="ARBA" id="ARBA00023125"/>
    </source>
</evidence>
<protein>
    <submittedName>
        <fullName evidence="6">Site-specific tyrosine recombinase XerD</fullName>
    </submittedName>
</protein>
<keyword evidence="2" id="KW-0233">DNA recombination</keyword>
<evidence type="ECO:0000259" key="4">
    <source>
        <dbReference type="PROSITE" id="PS51898"/>
    </source>
</evidence>
<evidence type="ECO:0000313" key="7">
    <source>
        <dbReference type="Proteomes" id="UP001595807"/>
    </source>
</evidence>
<feature type="domain" description="Core-binding (CB)" evidence="5">
    <location>
        <begin position="1"/>
        <end position="72"/>
    </location>
</feature>
<dbReference type="InterPro" id="IPR002104">
    <property type="entry name" value="Integrase_catalytic"/>
</dbReference>
<dbReference type="InterPro" id="IPR011010">
    <property type="entry name" value="DNA_brk_join_enz"/>
</dbReference>
<sequence>MNPLIQSFLATKSLSANSLKAYQYDLQGFLALTGGVVNAERLKLYEQSLVSLKPSARKRQLSTVNQFLYYLYRQGLTDAYFRLENAEKPVQIALEKERLDRSAFYAYDVLTPGQVIAVLILDLGLLPSEIIGLRWEQIDLDFQVLTLKNDALVRVVKLTPVLVDMLSQLEQSETYLFERAGQAYSRQWLNKSLAAFLKELGQPDLTPQKLRQDFILKAVEEGVSQADLARQLGLKTGLTLEKFYKHNGY</sequence>
<dbReference type="PROSITE" id="PS51900">
    <property type="entry name" value="CB"/>
    <property type="match status" value="1"/>
</dbReference>
<dbReference type="NCBIfam" id="NF002685">
    <property type="entry name" value="PRK02436.1"/>
    <property type="match status" value="1"/>
</dbReference>
<evidence type="ECO:0000313" key="6">
    <source>
        <dbReference type="EMBL" id="MFC3928756.1"/>
    </source>
</evidence>
<evidence type="ECO:0000259" key="5">
    <source>
        <dbReference type="PROSITE" id="PS51900"/>
    </source>
</evidence>
<dbReference type="Gene3D" id="1.10.150.130">
    <property type="match status" value="1"/>
</dbReference>